<comment type="caution">
    <text evidence="7">The sequence shown here is derived from an EMBL/GenBank/DDBJ whole genome shotgun (WGS) entry which is preliminary data.</text>
</comment>
<gene>
    <name evidence="7" type="ORF">C5F46_12850</name>
</gene>
<dbReference type="Gene3D" id="1.20.1250.20">
    <property type="entry name" value="MFS general substrate transporter like domains"/>
    <property type="match status" value="1"/>
</dbReference>
<dbReference type="InterPro" id="IPR036259">
    <property type="entry name" value="MFS_trans_sf"/>
</dbReference>
<dbReference type="OrthoDB" id="8558818at2"/>
<keyword evidence="5 6" id="KW-0472">Membrane</keyword>
<keyword evidence="3 6" id="KW-0812">Transmembrane</keyword>
<evidence type="ECO:0000256" key="4">
    <source>
        <dbReference type="ARBA" id="ARBA00022989"/>
    </source>
</evidence>
<feature type="transmembrane region" description="Helical" evidence="6">
    <location>
        <begin position="304"/>
        <end position="321"/>
    </location>
</feature>
<evidence type="ECO:0000256" key="6">
    <source>
        <dbReference type="SAM" id="Phobius"/>
    </source>
</evidence>
<keyword evidence="8" id="KW-1185">Reference proteome</keyword>
<evidence type="ECO:0000256" key="1">
    <source>
        <dbReference type="ARBA" id="ARBA00004141"/>
    </source>
</evidence>
<name>A0A2T4JFS9_9RHOB</name>
<dbReference type="EMBL" id="PZKF01000035">
    <property type="protein sequence ID" value="PTE16693.1"/>
    <property type="molecule type" value="Genomic_DNA"/>
</dbReference>
<reference evidence="7 8" key="1">
    <citation type="submission" date="2018-03" db="EMBL/GenBank/DDBJ databases">
        <title>Rhodobacter veldkampii.</title>
        <authorList>
            <person name="Meyer T.E."/>
            <person name="Miller S."/>
            <person name="Lodha T."/>
            <person name="Gandham S."/>
            <person name="Chintalapati S."/>
            <person name="Chintalapati V.R."/>
        </authorList>
    </citation>
    <scope>NUCLEOTIDE SEQUENCE [LARGE SCALE GENOMIC DNA]</scope>
    <source>
        <strain evidence="7 8">DSM 11550</strain>
    </source>
</reference>
<evidence type="ECO:0000313" key="7">
    <source>
        <dbReference type="EMBL" id="PTE16693.1"/>
    </source>
</evidence>
<feature type="transmembrane region" description="Helical" evidence="6">
    <location>
        <begin position="180"/>
        <end position="203"/>
    </location>
</feature>
<keyword evidence="4 6" id="KW-1133">Transmembrane helix</keyword>
<evidence type="ECO:0000256" key="3">
    <source>
        <dbReference type="ARBA" id="ARBA00022692"/>
    </source>
</evidence>
<feature type="transmembrane region" description="Helical" evidence="6">
    <location>
        <begin position="111"/>
        <end position="128"/>
    </location>
</feature>
<dbReference type="AlphaFoldDB" id="A0A2T4JFS9"/>
<feature type="transmembrane region" description="Helical" evidence="6">
    <location>
        <begin position="355"/>
        <end position="376"/>
    </location>
</feature>
<organism evidence="7 8">
    <name type="scientific">Phaeovulum veldkampii DSM 11550</name>
    <dbReference type="NCBI Taxonomy" id="1185920"/>
    <lineage>
        <taxon>Bacteria</taxon>
        <taxon>Pseudomonadati</taxon>
        <taxon>Pseudomonadota</taxon>
        <taxon>Alphaproteobacteria</taxon>
        <taxon>Rhodobacterales</taxon>
        <taxon>Paracoccaceae</taxon>
        <taxon>Phaeovulum</taxon>
    </lineage>
</organism>
<feature type="transmembrane region" description="Helical" evidence="6">
    <location>
        <begin position="35"/>
        <end position="56"/>
    </location>
</feature>
<dbReference type="Proteomes" id="UP000241899">
    <property type="component" value="Unassembled WGS sequence"/>
</dbReference>
<feature type="transmembrane region" description="Helical" evidence="6">
    <location>
        <begin position="432"/>
        <end position="455"/>
    </location>
</feature>
<dbReference type="PANTHER" id="PTHR23538:SF1">
    <property type="entry name" value="44.5 KD BACTERIOCHLOROPHYLL SYNTHASE SUBUNIT"/>
    <property type="match status" value="1"/>
</dbReference>
<proteinExistence type="inferred from homology"/>
<dbReference type="InterPro" id="IPR026036">
    <property type="entry name" value="PucC"/>
</dbReference>
<comment type="similarity">
    <text evidence="2">Belongs to the PucC family.</text>
</comment>
<feature type="transmembrane region" description="Helical" evidence="6">
    <location>
        <begin position="263"/>
        <end position="284"/>
    </location>
</feature>
<evidence type="ECO:0000256" key="5">
    <source>
        <dbReference type="ARBA" id="ARBA00023136"/>
    </source>
</evidence>
<accession>A0A2T4JFS9</accession>
<sequence length="464" mass="49013">MKRFSQRAAQSLVEIGPRFLPFADAASDTLPLGRLLRLSLFQVSVGMALVLMVGTLNRVMIVELDVPSTIVAIMISLPLVFAPFRALIGFKSDTHVSALGWRRVPYIWKGSLLQWGGFAIMPFALLVLSGKDYAEGTPEWIGQASAGLAFLLVGAGAHMVQTVGLALATDLAPREDQPKVVGLMYVMLLVGMIASALIFGALLTPYHPWTLIQVIQGAAVATLILNVIALWKQEPRDRARTVKPEVEPEFADHWREFISRKNALRGLIVIALGTMGFGMADVLLEPYGGQVLAMTVAQTTKLTAAWAFGGLVGFALASRILGRGYDPLRMAAWGAAVGLPGFGAVIAAGPGGAEMLFVAGVVIVGFGGGLFSHGTLTATMRLAPKEQVGLALGAWGAVQATAAGAGVALGGVMRDVVRSQPFGATFGEATPYLTVFALELLLLMLALVVVLPMVLNRSLAAERS</sequence>
<dbReference type="RefSeq" id="WP_107325746.1">
    <property type="nucleotide sequence ID" value="NZ_NHSP01000022.1"/>
</dbReference>
<dbReference type="PIRSF" id="PIRSF016565">
    <property type="entry name" value="PucC"/>
    <property type="match status" value="1"/>
</dbReference>
<feature type="transmembrane region" description="Helical" evidence="6">
    <location>
        <begin position="209"/>
        <end position="231"/>
    </location>
</feature>
<evidence type="ECO:0000313" key="8">
    <source>
        <dbReference type="Proteomes" id="UP000241899"/>
    </source>
</evidence>
<comment type="subcellular location">
    <subcellularLocation>
        <location evidence="1">Membrane</location>
        <topology evidence="1">Multi-pass membrane protein</topology>
    </subcellularLocation>
</comment>
<dbReference type="PANTHER" id="PTHR23538">
    <property type="entry name" value="44.5 KD BACTERIOCHLOROPHYLL SYNTHASE SUBUNIT"/>
    <property type="match status" value="1"/>
</dbReference>
<dbReference type="InterPro" id="IPR004896">
    <property type="entry name" value="PucC-rel"/>
</dbReference>
<evidence type="ECO:0000256" key="2">
    <source>
        <dbReference type="ARBA" id="ARBA00008412"/>
    </source>
</evidence>
<protein>
    <submittedName>
        <fullName evidence="7">MFS transporter</fullName>
    </submittedName>
</protein>
<feature type="transmembrane region" description="Helical" evidence="6">
    <location>
        <begin position="330"/>
        <end position="349"/>
    </location>
</feature>
<feature type="transmembrane region" description="Helical" evidence="6">
    <location>
        <begin position="68"/>
        <end position="90"/>
    </location>
</feature>
<dbReference type="GO" id="GO:0016020">
    <property type="term" value="C:membrane"/>
    <property type="evidence" value="ECO:0007669"/>
    <property type="project" value="UniProtKB-SubCell"/>
</dbReference>
<dbReference type="Pfam" id="PF03209">
    <property type="entry name" value="PUCC"/>
    <property type="match status" value="1"/>
</dbReference>
<feature type="transmembrane region" description="Helical" evidence="6">
    <location>
        <begin position="388"/>
        <end position="412"/>
    </location>
</feature>
<feature type="transmembrane region" description="Helical" evidence="6">
    <location>
        <begin position="148"/>
        <end position="168"/>
    </location>
</feature>
<dbReference type="SUPFAM" id="SSF103473">
    <property type="entry name" value="MFS general substrate transporter"/>
    <property type="match status" value="1"/>
</dbReference>
<dbReference type="CDD" id="cd06176">
    <property type="entry name" value="MFS_BCD_PucC-like"/>
    <property type="match status" value="1"/>
</dbReference>